<feature type="transmembrane region" description="Helical" evidence="1">
    <location>
        <begin position="196"/>
        <end position="218"/>
    </location>
</feature>
<feature type="transmembrane region" description="Helical" evidence="1">
    <location>
        <begin position="164"/>
        <end position="184"/>
    </location>
</feature>
<dbReference type="AlphaFoldDB" id="A0A1F6X8D6"/>
<organism evidence="2 3">
    <name type="scientific">Candidatus Nomurabacteria bacterium RIFCSPLOWO2_01_FULL_40_15</name>
    <dbReference type="NCBI Taxonomy" id="1801772"/>
    <lineage>
        <taxon>Bacteria</taxon>
        <taxon>Candidatus Nomuraibacteriota</taxon>
    </lineage>
</organism>
<dbReference type="Proteomes" id="UP000176814">
    <property type="component" value="Unassembled WGS sequence"/>
</dbReference>
<keyword evidence="1" id="KW-0472">Membrane</keyword>
<feature type="transmembrane region" description="Helical" evidence="1">
    <location>
        <begin position="59"/>
        <end position="77"/>
    </location>
</feature>
<dbReference type="EMBL" id="MFUW01000013">
    <property type="protein sequence ID" value="OGI90406.1"/>
    <property type="molecule type" value="Genomic_DNA"/>
</dbReference>
<keyword evidence="1" id="KW-1133">Transmembrane helix</keyword>
<feature type="transmembrane region" description="Helical" evidence="1">
    <location>
        <begin position="12"/>
        <end position="29"/>
    </location>
</feature>
<protein>
    <recommendedName>
        <fullName evidence="4">Lycopene cyclase domain-containing protein</fullName>
    </recommendedName>
</protein>
<feature type="transmembrane region" description="Helical" evidence="1">
    <location>
        <begin position="238"/>
        <end position="256"/>
    </location>
</feature>
<reference evidence="2 3" key="1">
    <citation type="journal article" date="2016" name="Nat. Commun.">
        <title>Thousands of microbial genomes shed light on interconnected biogeochemical processes in an aquifer system.</title>
        <authorList>
            <person name="Anantharaman K."/>
            <person name="Brown C.T."/>
            <person name="Hug L.A."/>
            <person name="Sharon I."/>
            <person name="Castelle C.J."/>
            <person name="Probst A.J."/>
            <person name="Thomas B.C."/>
            <person name="Singh A."/>
            <person name="Wilkins M.J."/>
            <person name="Karaoz U."/>
            <person name="Brodie E.L."/>
            <person name="Williams K.H."/>
            <person name="Hubbard S.S."/>
            <person name="Banfield J.F."/>
        </authorList>
    </citation>
    <scope>NUCLEOTIDE SEQUENCE [LARGE SCALE GENOMIC DNA]</scope>
</reference>
<evidence type="ECO:0000313" key="2">
    <source>
        <dbReference type="EMBL" id="OGI90406.1"/>
    </source>
</evidence>
<evidence type="ECO:0000256" key="1">
    <source>
        <dbReference type="SAM" id="Phobius"/>
    </source>
</evidence>
<proteinExistence type="predicted"/>
<feature type="transmembrane region" description="Helical" evidence="1">
    <location>
        <begin position="139"/>
        <end position="158"/>
    </location>
</feature>
<evidence type="ECO:0008006" key="4">
    <source>
        <dbReference type="Google" id="ProtNLM"/>
    </source>
</evidence>
<accession>A0A1F6X8D6</accession>
<keyword evidence="1" id="KW-0812">Transmembrane</keyword>
<feature type="transmembrane region" description="Helical" evidence="1">
    <location>
        <begin position="35"/>
        <end position="52"/>
    </location>
</feature>
<name>A0A1F6X8D6_9BACT</name>
<evidence type="ECO:0000313" key="3">
    <source>
        <dbReference type="Proteomes" id="UP000176814"/>
    </source>
</evidence>
<comment type="caution">
    <text evidence="2">The sequence shown here is derived from an EMBL/GenBank/DDBJ whole genome shotgun (WGS) entry which is preliminary data.</text>
</comment>
<sequence>MRHISHKKKLQFLILVIYEFIAGFISLALDFNALWYLGISWVIPTLFFLYKLHINRYGYILEALLWSIPGSLLIDWVGHYTRAWSYWDNPLFASTGIGLFGIPLESFLWGSLFWIFYVAVYEYFFDENRASNFNKKEKFIATGFAVLSLVVVLWINSYQPTIPFFYSLILLLIIFMTALCLAPYRRLIPRVLKFGLIVFILGLQIEYFSLKLGLWLFPDGDFLYESLFFGYLVPIEEILWWVIVPMGVVAVHEVFADNQR</sequence>
<gene>
    <name evidence="2" type="ORF">A2911_00235</name>
</gene>
<feature type="transmembrane region" description="Helical" evidence="1">
    <location>
        <begin position="97"/>
        <end position="119"/>
    </location>
</feature>